<comment type="caution">
    <text evidence="2">The sequence shown here is derived from an EMBL/GenBank/DDBJ whole genome shotgun (WGS) entry which is preliminary data.</text>
</comment>
<proteinExistence type="predicted"/>
<feature type="transmembrane region" description="Helical" evidence="1">
    <location>
        <begin position="315"/>
        <end position="333"/>
    </location>
</feature>
<keyword evidence="1" id="KW-0472">Membrane</keyword>
<protein>
    <submittedName>
        <fullName evidence="2">HEAT repeat domain-containing protein</fullName>
    </submittedName>
</protein>
<dbReference type="AlphaFoldDB" id="A0A933LQN7"/>
<gene>
    <name evidence="2" type="ORF">HY730_08340</name>
</gene>
<dbReference type="EMBL" id="JACQWF010000370">
    <property type="protein sequence ID" value="MBI4596368.1"/>
    <property type="molecule type" value="Genomic_DNA"/>
</dbReference>
<dbReference type="InterPro" id="IPR016024">
    <property type="entry name" value="ARM-type_fold"/>
</dbReference>
<keyword evidence="1" id="KW-0812">Transmembrane</keyword>
<evidence type="ECO:0000256" key="1">
    <source>
        <dbReference type="SAM" id="Phobius"/>
    </source>
</evidence>
<dbReference type="Gene3D" id="1.25.10.10">
    <property type="entry name" value="Leucine-rich Repeat Variant"/>
    <property type="match status" value="1"/>
</dbReference>
<evidence type="ECO:0000313" key="3">
    <source>
        <dbReference type="Proteomes" id="UP000772181"/>
    </source>
</evidence>
<feature type="transmembrane region" description="Helical" evidence="1">
    <location>
        <begin position="98"/>
        <end position="116"/>
    </location>
</feature>
<feature type="transmembrane region" description="Helical" evidence="1">
    <location>
        <begin position="340"/>
        <end position="360"/>
    </location>
</feature>
<sequence>MNRYFYPAKILLLGLLISQILAFIQVYDSNTDLSNKLSVTKEAGYLIIPNEMVRPSLQTFGAAFFGGLFFTLTVGAGLTLGTLAAVWARGRLFANNRALLICYLFFWFVSLALVNLDGFTPIVSAYFLIVPAVIFVAANRWLPSRPEKGDWFFRLFHLAIFFLLALLWVTQMKEQRFLDIRDKMLLPNAAGRAVTNFYYRYTLYAAEAFKPLEMKSLKICYLEGIKDRSIREKLAGKLLQFDYLPVSGRSEVDLEVLEEAGRLVFHHRGEGILETTTERFLLQPGEVLQVFSQQSDRYAPFRRFTVATLELASPLAFYLLLYSLFYLLLCIFLPVKKASLLSAVFCFMVGIGLLAPLLFYSQSEDIKDSNVSEKLASDSWQERVAGLKFLNNQGLGLGNLTMARKMASSPHIPERYWLARVMGHNRQPEGYQILVQLLEDSHINVACMAFEALGRRGESRAISLILPQLATTDSWYKQMYAYRALRRLGWAQSRDARKK</sequence>
<feature type="transmembrane region" description="Helical" evidence="1">
    <location>
        <begin position="62"/>
        <end position="86"/>
    </location>
</feature>
<feature type="transmembrane region" description="Helical" evidence="1">
    <location>
        <begin position="122"/>
        <end position="139"/>
    </location>
</feature>
<organism evidence="2 3">
    <name type="scientific">Tectimicrobiota bacterium</name>
    <dbReference type="NCBI Taxonomy" id="2528274"/>
    <lineage>
        <taxon>Bacteria</taxon>
        <taxon>Pseudomonadati</taxon>
        <taxon>Nitrospinota/Tectimicrobiota group</taxon>
        <taxon>Candidatus Tectimicrobiota</taxon>
    </lineage>
</organism>
<evidence type="ECO:0000313" key="2">
    <source>
        <dbReference type="EMBL" id="MBI4596368.1"/>
    </source>
</evidence>
<dbReference type="InterPro" id="IPR011989">
    <property type="entry name" value="ARM-like"/>
</dbReference>
<name>A0A933LQN7_UNCTE</name>
<dbReference type="Pfam" id="PF13646">
    <property type="entry name" value="HEAT_2"/>
    <property type="match status" value="1"/>
</dbReference>
<dbReference type="SUPFAM" id="SSF48371">
    <property type="entry name" value="ARM repeat"/>
    <property type="match status" value="1"/>
</dbReference>
<accession>A0A933LQN7</accession>
<reference evidence="2" key="1">
    <citation type="submission" date="2020-07" db="EMBL/GenBank/DDBJ databases">
        <title>Huge and variable diversity of episymbiotic CPR bacteria and DPANN archaea in groundwater ecosystems.</title>
        <authorList>
            <person name="He C.Y."/>
            <person name="Keren R."/>
            <person name="Whittaker M."/>
            <person name="Farag I.F."/>
            <person name="Doudna J."/>
            <person name="Cate J.H.D."/>
            <person name="Banfield J.F."/>
        </authorList>
    </citation>
    <scope>NUCLEOTIDE SEQUENCE</scope>
    <source>
        <strain evidence="2">NC_groundwater_1482_Ag_S-0.65um_47_24</strain>
    </source>
</reference>
<keyword evidence="1" id="KW-1133">Transmembrane helix</keyword>
<feature type="transmembrane region" description="Helical" evidence="1">
    <location>
        <begin position="151"/>
        <end position="169"/>
    </location>
</feature>
<dbReference type="Proteomes" id="UP000772181">
    <property type="component" value="Unassembled WGS sequence"/>
</dbReference>